<dbReference type="GO" id="GO:0046872">
    <property type="term" value="F:metal ion binding"/>
    <property type="evidence" value="ECO:0007669"/>
    <property type="project" value="UniProtKB-KW"/>
</dbReference>
<feature type="binding site" evidence="10">
    <location>
        <position position="83"/>
    </location>
    <ligand>
        <name>Na(+)</name>
        <dbReference type="ChEBI" id="CHEBI:29101"/>
        <note>structural</note>
    </ligand>
</feature>
<keyword evidence="2 10" id="KW-1003">Cell membrane</keyword>
<evidence type="ECO:0000256" key="6">
    <source>
        <dbReference type="ARBA" id="ARBA00023303"/>
    </source>
</evidence>
<keyword evidence="3 10" id="KW-0812">Transmembrane</keyword>
<evidence type="ECO:0000256" key="8">
    <source>
        <dbReference type="ARBA" id="ARBA00035585"/>
    </source>
</evidence>
<dbReference type="GO" id="GO:0140114">
    <property type="term" value="P:cellular detoxification of fluoride"/>
    <property type="evidence" value="ECO:0007669"/>
    <property type="project" value="UniProtKB-UniRule"/>
</dbReference>
<keyword evidence="10" id="KW-0915">Sodium</keyword>
<comment type="activity regulation">
    <text evidence="10">Na(+) is not transported, but it plays an essential structural role and its presence is essential for fluoride channel function.</text>
</comment>
<dbReference type="GO" id="GO:0005886">
    <property type="term" value="C:plasma membrane"/>
    <property type="evidence" value="ECO:0007669"/>
    <property type="project" value="UniProtKB-SubCell"/>
</dbReference>
<dbReference type="PANTHER" id="PTHR28259:SF1">
    <property type="entry name" value="FLUORIDE EXPORT PROTEIN 1-RELATED"/>
    <property type="match status" value="1"/>
</dbReference>
<evidence type="ECO:0000256" key="5">
    <source>
        <dbReference type="ARBA" id="ARBA00023136"/>
    </source>
</evidence>
<comment type="similarity">
    <text evidence="7 10">Belongs to the fluoride channel Fluc/FEX (TC 1.A.43) family.</text>
</comment>
<dbReference type="STRING" id="335973.SAMN04488693_103242"/>
<dbReference type="InterPro" id="IPR003691">
    <property type="entry name" value="FluC"/>
</dbReference>
<evidence type="ECO:0000256" key="2">
    <source>
        <dbReference type="ARBA" id="ARBA00022475"/>
    </source>
</evidence>
<name>A0A1G8FXQ6_9MICC</name>
<comment type="catalytic activity">
    <reaction evidence="8">
        <text>fluoride(in) = fluoride(out)</text>
        <dbReference type="Rhea" id="RHEA:76159"/>
        <dbReference type="ChEBI" id="CHEBI:17051"/>
    </reaction>
    <physiologicalReaction direction="left-to-right" evidence="8">
        <dbReference type="Rhea" id="RHEA:76160"/>
    </physiologicalReaction>
</comment>
<protein>
    <recommendedName>
        <fullName evidence="10">Fluoride-specific ion channel FluC</fullName>
    </recommendedName>
</protein>
<dbReference type="Pfam" id="PF02537">
    <property type="entry name" value="CRCB"/>
    <property type="match status" value="1"/>
</dbReference>
<evidence type="ECO:0000313" key="12">
    <source>
        <dbReference type="Proteomes" id="UP000199258"/>
    </source>
</evidence>
<dbReference type="Proteomes" id="UP000199258">
    <property type="component" value="Unassembled WGS sequence"/>
</dbReference>
<evidence type="ECO:0000256" key="1">
    <source>
        <dbReference type="ARBA" id="ARBA00004651"/>
    </source>
</evidence>
<dbReference type="AlphaFoldDB" id="A0A1G8FXQ6"/>
<keyword evidence="10" id="KW-0406">Ion transport</keyword>
<sequence>MMLAALVGLGGMAGALARFAVDKALEVLRARRRHSVPPKPPFPGGTLVVNILGSGGIGVLWGLLLNSTLDADRYAVWAAGLAGGLTTFSTFTVAAVSLWAGRRQLAAVVHVVSNIGCGLAAGWLGLLATGAV</sequence>
<feature type="binding site" evidence="10">
    <location>
        <position position="86"/>
    </location>
    <ligand>
        <name>Na(+)</name>
        <dbReference type="ChEBI" id="CHEBI:29101"/>
        <note>structural</note>
    </ligand>
</feature>
<gene>
    <name evidence="10" type="primary">fluC</name>
    <name evidence="10" type="synonym">crcB</name>
    <name evidence="11" type="ORF">SAMN04488693_103242</name>
</gene>
<proteinExistence type="inferred from homology"/>
<accession>A0A1G8FXQ6</accession>
<dbReference type="PANTHER" id="PTHR28259">
    <property type="entry name" value="FLUORIDE EXPORT PROTEIN 1-RELATED"/>
    <property type="match status" value="1"/>
</dbReference>
<keyword evidence="10" id="KW-0813">Transport</keyword>
<organism evidence="11 12">
    <name type="scientific">Arthrobacter subterraneus</name>
    <dbReference type="NCBI Taxonomy" id="335973"/>
    <lineage>
        <taxon>Bacteria</taxon>
        <taxon>Bacillati</taxon>
        <taxon>Actinomycetota</taxon>
        <taxon>Actinomycetes</taxon>
        <taxon>Micrococcales</taxon>
        <taxon>Micrococcaceae</taxon>
        <taxon>Arthrobacter</taxon>
    </lineage>
</organism>
<dbReference type="RefSeq" id="WP_245702713.1">
    <property type="nucleotide sequence ID" value="NZ_FNDT01000003.1"/>
</dbReference>
<evidence type="ECO:0000256" key="7">
    <source>
        <dbReference type="ARBA" id="ARBA00035120"/>
    </source>
</evidence>
<feature type="transmembrane region" description="Helical" evidence="10">
    <location>
        <begin position="76"/>
        <end position="99"/>
    </location>
</feature>
<dbReference type="HAMAP" id="MF_00454">
    <property type="entry name" value="FluC"/>
    <property type="match status" value="1"/>
</dbReference>
<dbReference type="GO" id="GO:0062054">
    <property type="term" value="F:fluoride channel activity"/>
    <property type="evidence" value="ECO:0007669"/>
    <property type="project" value="UniProtKB-UniRule"/>
</dbReference>
<feature type="transmembrane region" description="Helical" evidence="10">
    <location>
        <begin position="41"/>
        <end position="64"/>
    </location>
</feature>
<evidence type="ECO:0000256" key="4">
    <source>
        <dbReference type="ARBA" id="ARBA00022989"/>
    </source>
</evidence>
<evidence type="ECO:0000256" key="10">
    <source>
        <dbReference type="HAMAP-Rule" id="MF_00454"/>
    </source>
</evidence>
<evidence type="ECO:0000256" key="3">
    <source>
        <dbReference type="ARBA" id="ARBA00022692"/>
    </source>
</evidence>
<feature type="transmembrane region" description="Helical" evidence="10">
    <location>
        <begin position="105"/>
        <end position="128"/>
    </location>
</feature>
<keyword evidence="4 10" id="KW-1133">Transmembrane helix</keyword>
<keyword evidence="5 10" id="KW-0472">Membrane</keyword>
<comment type="function">
    <text evidence="9 10">Fluoride-specific ion channel. Important for reducing fluoride concentration in the cell, thus reducing its toxicity.</text>
</comment>
<reference evidence="11 12" key="1">
    <citation type="submission" date="2016-10" db="EMBL/GenBank/DDBJ databases">
        <authorList>
            <person name="de Groot N.N."/>
        </authorList>
    </citation>
    <scope>NUCLEOTIDE SEQUENCE [LARGE SCALE GENOMIC DNA]</scope>
    <source>
        <strain evidence="11 12">NP_1H</strain>
    </source>
</reference>
<keyword evidence="12" id="KW-1185">Reference proteome</keyword>
<evidence type="ECO:0000256" key="9">
    <source>
        <dbReference type="ARBA" id="ARBA00049940"/>
    </source>
</evidence>
<comment type="subcellular location">
    <subcellularLocation>
        <location evidence="1 10">Cell membrane</location>
        <topology evidence="1 10">Multi-pass membrane protein</topology>
    </subcellularLocation>
</comment>
<keyword evidence="6 10" id="KW-0407">Ion channel</keyword>
<dbReference type="EMBL" id="FNDT01000003">
    <property type="protein sequence ID" value="SDH86934.1"/>
    <property type="molecule type" value="Genomic_DNA"/>
</dbReference>
<keyword evidence="10" id="KW-0479">Metal-binding</keyword>
<evidence type="ECO:0000313" key="11">
    <source>
        <dbReference type="EMBL" id="SDH86934.1"/>
    </source>
</evidence>